<keyword evidence="9" id="KW-1185">Reference proteome</keyword>
<dbReference type="InterPro" id="IPR050131">
    <property type="entry name" value="Peptidase_S8_subtilisin-like"/>
</dbReference>
<keyword evidence="4 5" id="KW-0720">Serine protease</keyword>
<dbReference type="PROSITE" id="PS00136">
    <property type="entry name" value="SUBTILASE_ASP"/>
    <property type="match status" value="1"/>
</dbReference>
<feature type="active site" description="Charge relay system" evidence="5">
    <location>
        <position position="110"/>
    </location>
</feature>
<dbReference type="PROSITE" id="PS51892">
    <property type="entry name" value="SUBTILASE"/>
    <property type="match status" value="1"/>
</dbReference>
<evidence type="ECO:0000313" key="9">
    <source>
        <dbReference type="Proteomes" id="UP000002482"/>
    </source>
</evidence>
<organism evidence="8 9">
    <name type="scientific">Paracidovorax avenae (strain ATCC 19860 / DSM 7227 / CCUG 15838 / JCM 20985 / LMG 2117 / NCPPB 1011)</name>
    <name type="common">Acidovorax avenae</name>
    <dbReference type="NCBI Taxonomy" id="643561"/>
    <lineage>
        <taxon>Bacteria</taxon>
        <taxon>Pseudomonadati</taxon>
        <taxon>Pseudomonadota</taxon>
        <taxon>Betaproteobacteria</taxon>
        <taxon>Burkholderiales</taxon>
        <taxon>Comamonadaceae</taxon>
        <taxon>Paracidovorax</taxon>
    </lineage>
</organism>
<dbReference type="InterPro" id="IPR015500">
    <property type="entry name" value="Peptidase_S8_subtilisin-rel"/>
</dbReference>
<evidence type="ECO:0000256" key="2">
    <source>
        <dbReference type="ARBA" id="ARBA00022670"/>
    </source>
</evidence>
<accession>F0QDF1</accession>
<sequence length="405" mass="42021">MEKYIVLRHHHAAGAADGDAAMTLAIQGSAGEERTISISTPELSKGEAAQLAMQSDTLIAPAMPLQLIDPVATPEATYDDAPSGVAWGLSAIGADVSPFDGHGVRVGILDTGIDINHECFLGVKLMTKDYTGEGIADTKGHGTHCAATIFGRDVDGIRVGVARGVTDVFIGKTLGNAGGDSGMLVHAINDAVDHGCSVISMSLGFDYTSVTKRLHEDGGLPLDLATAVALHRYRANTRMFDRLGAMLTARPATGQHEVLLIAASGNSSRRNVNPTYEMPVMPPSEADEFVSVGAVGRDSSGHFFVAPFSNINCTVCGPGVAVLSAQAGTLRGLVTKSGTSMAAPHVAGVAALHIQAGRAAISKASRFQMGPVFKARLLKGTSLVNFPPSVDERHIGQGLVLAPLK</sequence>
<evidence type="ECO:0000313" key="8">
    <source>
        <dbReference type="EMBL" id="ADX46396.1"/>
    </source>
</evidence>
<evidence type="ECO:0000256" key="4">
    <source>
        <dbReference type="ARBA" id="ARBA00022825"/>
    </source>
</evidence>
<dbReference type="OrthoDB" id="6306157at2"/>
<dbReference type="PRINTS" id="PR00723">
    <property type="entry name" value="SUBTILISIN"/>
</dbReference>
<dbReference type="RefSeq" id="WP_013594899.1">
    <property type="nucleotide sequence ID" value="NC_015138.1"/>
</dbReference>
<evidence type="ECO:0000256" key="3">
    <source>
        <dbReference type="ARBA" id="ARBA00022801"/>
    </source>
</evidence>
<dbReference type="PANTHER" id="PTHR43806">
    <property type="entry name" value="PEPTIDASE S8"/>
    <property type="match status" value="1"/>
</dbReference>
<proteinExistence type="inferred from homology"/>
<keyword evidence="3 5" id="KW-0378">Hydrolase</keyword>
<feature type="domain" description="Peptidase S8/S53" evidence="7">
    <location>
        <begin position="101"/>
        <end position="356"/>
    </location>
</feature>
<feature type="active site" description="Charge relay system" evidence="5">
    <location>
        <position position="340"/>
    </location>
</feature>
<dbReference type="Proteomes" id="UP000002482">
    <property type="component" value="Chromosome"/>
</dbReference>
<dbReference type="GeneID" id="34236292"/>
<dbReference type="PANTHER" id="PTHR43806:SF11">
    <property type="entry name" value="CEREVISIN-RELATED"/>
    <property type="match status" value="1"/>
</dbReference>
<dbReference type="Gene3D" id="3.40.50.200">
    <property type="entry name" value="Peptidase S8/S53 domain"/>
    <property type="match status" value="1"/>
</dbReference>
<evidence type="ECO:0000256" key="5">
    <source>
        <dbReference type="PROSITE-ProRule" id="PRU01240"/>
    </source>
</evidence>
<dbReference type="GO" id="GO:0004252">
    <property type="term" value="F:serine-type endopeptidase activity"/>
    <property type="evidence" value="ECO:0007669"/>
    <property type="project" value="UniProtKB-UniRule"/>
</dbReference>
<dbReference type="Pfam" id="PF00082">
    <property type="entry name" value="Peptidase_S8"/>
    <property type="match status" value="1"/>
</dbReference>
<name>F0QDF1_PARA1</name>
<dbReference type="HOGENOM" id="CLU_011263_15_8_4"/>
<feature type="active site" description="Charge relay system" evidence="5">
    <location>
        <position position="141"/>
    </location>
</feature>
<dbReference type="InterPro" id="IPR023827">
    <property type="entry name" value="Peptidase_S8_Asp-AS"/>
</dbReference>
<comment type="similarity">
    <text evidence="1 5 6">Belongs to the peptidase S8 family.</text>
</comment>
<keyword evidence="2 5" id="KW-0645">Protease</keyword>
<dbReference type="InterPro" id="IPR036852">
    <property type="entry name" value="Peptidase_S8/S53_dom_sf"/>
</dbReference>
<gene>
    <name evidence="8" type="ordered locus">Acav_2484</name>
</gene>
<dbReference type="AlphaFoldDB" id="F0QDF1"/>
<dbReference type="InterPro" id="IPR023828">
    <property type="entry name" value="Peptidase_S8_Ser-AS"/>
</dbReference>
<dbReference type="PROSITE" id="PS00138">
    <property type="entry name" value="SUBTILASE_SER"/>
    <property type="match status" value="1"/>
</dbReference>
<dbReference type="EMBL" id="CP002521">
    <property type="protein sequence ID" value="ADX46396.1"/>
    <property type="molecule type" value="Genomic_DNA"/>
</dbReference>
<dbReference type="SUPFAM" id="SSF52743">
    <property type="entry name" value="Subtilisin-like"/>
    <property type="match status" value="1"/>
</dbReference>
<protein>
    <submittedName>
        <fullName evidence="8">Peptidase S8 and S53 subtilisin kexin sedolisin</fullName>
    </submittedName>
</protein>
<evidence type="ECO:0000256" key="6">
    <source>
        <dbReference type="RuleBase" id="RU003355"/>
    </source>
</evidence>
<evidence type="ECO:0000259" key="7">
    <source>
        <dbReference type="Pfam" id="PF00082"/>
    </source>
</evidence>
<reference evidence="8" key="1">
    <citation type="submission" date="2011-02" db="EMBL/GenBank/DDBJ databases">
        <title>Complete sequence of Acidovorax avenae subsp. avenae ATCC 19860.</title>
        <authorList>
            <consortium name="US DOE Joint Genome Institute"/>
            <person name="Lucas S."/>
            <person name="Copeland A."/>
            <person name="Lapidus A."/>
            <person name="Cheng J.-F."/>
            <person name="Goodwin L."/>
            <person name="Pitluck S."/>
            <person name="Chertkov O."/>
            <person name="Held B."/>
            <person name="Detter J.C."/>
            <person name="Han C."/>
            <person name="Tapia R."/>
            <person name="Land M."/>
            <person name="Hauser L."/>
            <person name="Kyrpides N."/>
            <person name="Ivanova N."/>
            <person name="Ovchinnikova G."/>
            <person name="Pagani I."/>
            <person name="Gordon S."/>
            <person name="Woyke T."/>
        </authorList>
    </citation>
    <scope>NUCLEOTIDE SEQUENCE</scope>
    <source>
        <strain evidence="8">ATCC 19860</strain>
    </source>
</reference>
<evidence type="ECO:0000256" key="1">
    <source>
        <dbReference type="ARBA" id="ARBA00011073"/>
    </source>
</evidence>
<dbReference type="InterPro" id="IPR000209">
    <property type="entry name" value="Peptidase_S8/S53_dom"/>
</dbReference>
<dbReference type="GO" id="GO:0006508">
    <property type="term" value="P:proteolysis"/>
    <property type="evidence" value="ECO:0007669"/>
    <property type="project" value="UniProtKB-KW"/>
</dbReference>
<dbReference type="KEGG" id="aaa:Acav_2484"/>